<organism evidence="1 2">
    <name type="scientific">Hypericibacter terrae</name>
    <dbReference type="NCBI Taxonomy" id="2602015"/>
    <lineage>
        <taxon>Bacteria</taxon>
        <taxon>Pseudomonadati</taxon>
        <taxon>Pseudomonadota</taxon>
        <taxon>Alphaproteobacteria</taxon>
        <taxon>Rhodospirillales</taxon>
        <taxon>Dongiaceae</taxon>
        <taxon>Hypericibacter</taxon>
    </lineage>
</organism>
<dbReference type="OrthoDB" id="9808314at2"/>
<keyword evidence="2" id="KW-1185">Reference proteome</keyword>
<accession>A0A5J6MQM6</accession>
<gene>
    <name evidence="1" type="ORF">FRZ44_47300</name>
</gene>
<evidence type="ECO:0000313" key="1">
    <source>
        <dbReference type="EMBL" id="QEX19417.1"/>
    </source>
</evidence>
<protein>
    <submittedName>
        <fullName evidence="1">Uncharacterized protein</fullName>
    </submittedName>
</protein>
<name>A0A5J6MQM6_9PROT</name>
<reference evidence="1 2" key="1">
    <citation type="submission" date="2019-08" db="EMBL/GenBank/DDBJ databases">
        <title>Hyperibacter terrae gen. nov., sp. nov. and Hyperibacter viscosus sp. nov., two new members in the family Rhodospirillaceae isolated from the rhizosphere of Hypericum perforatum.</title>
        <authorList>
            <person name="Noviana Z."/>
        </authorList>
    </citation>
    <scope>NUCLEOTIDE SEQUENCE [LARGE SCALE GENOMIC DNA]</scope>
    <source>
        <strain evidence="1 2">R5913</strain>
    </source>
</reference>
<dbReference type="KEGG" id="htq:FRZ44_47300"/>
<sequence length="66" mass="7803">MAFEAIKSQIETLLEQMENQPEDKHELYLQLHEKLNEWRSTGQPIPKDLLDLEAELEAEFSEEMKS</sequence>
<dbReference type="RefSeq" id="WP_151179481.1">
    <property type="nucleotide sequence ID" value="NZ_CP042906.1"/>
</dbReference>
<dbReference type="AlphaFoldDB" id="A0A5J6MQM6"/>
<proteinExistence type="predicted"/>
<evidence type="ECO:0000313" key="2">
    <source>
        <dbReference type="Proteomes" id="UP000326202"/>
    </source>
</evidence>
<dbReference type="EMBL" id="CP042906">
    <property type="protein sequence ID" value="QEX19417.1"/>
    <property type="molecule type" value="Genomic_DNA"/>
</dbReference>
<dbReference type="Proteomes" id="UP000326202">
    <property type="component" value="Chromosome"/>
</dbReference>